<dbReference type="InParanoid" id="A0A194RH15"/>
<dbReference type="Proteomes" id="UP000053240">
    <property type="component" value="Unassembled WGS sequence"/>
</dbReference>
<feature type="region of interest" description="Disordered" evidence="1">
    <location>
        <begin position="452"/>
        <end position="471"/>
    </location>
</feature>
<evidence type="ECO:0000313" key="3">
    <source>
        <dbReference type="Proteomes" id="UP000053240"/>
    </source>
</evidence>
<organism evidence="2 3">
    <name type="scientific">Papilio machaon</name>
    <name type="common">Old World swallowtail butterfly</name>
    <dbReference type="NCBI Taxonomy" id="76193"/>
    <lineage>
        <taxon>Eukaryota</taxon>
        <taxon>Metazoa</taxon>
        <taxon>Ecdysozoa</taxon>
        <taxon>Arthropoda</taxon>
        <taxon>Hexapoda</taxon>
        <taxon>Insecta</taxon>
        <taxon>Pterygota</taxon>
        <taxon>Neoptera</taxon>
        <taxon>Endopterygota</taxon>
        <taxon>Lepidoptera</taxon>
        <taxon>Glossata</taxon>
        <taxon>Ditrysia</taxon>
        <taxon>Papilionoidea</taxon>
        <taxon>Papilionidae</taxon>
        <taxon>Papilioninae</taxon>
        <taxon>Papilio</taxon>
    </lineage>
</organism>
<name>A0A194RH15_PAPMA</name>
<dbReference type="AlphaFoldDB" id="A0A194RH15"/>
<feature type="compositionally biased region" description="Low complexity" evidence="1">
    <location>
        <begin position="460"/>
        <end position="471"/>
    </location>
</feature>
<evidence type="ECO:0000313" key="2">
    <source>
        <dbReference type="EMBL" id="KPJ16877.1"/>
    </source>
</evidence>
<gene>
    <name evidence="2" type="ORF">RR48_13733</name>
</gene>
<dbReference type="EMBL" id="KQ460205">
    <property type="protein sequence ID" value="KPJ16877.1"/>
    <property type="molecule type" value="Genomic_DNA"/>
</dbReference>
<protein>
    <submittedName>
        <fullName evidence="2">Uncharacterized protein</fullName>
    </submittedName>
</protein>
<evidence type="ECO:0000256" key="1">
    <source>
        <dbReference type="SAM" id="MobiDB-lite"/>
    </source>
</evidence>
<accession>A0A194RH15</accession>
<reference evidence="2 3" key="1">
    <citation type="journal article" date="2015" name="Nat. Commun.">
        <title>Outbred genome sequencing and CRISPR/Cas9 gene editing in butterflies.</title>
        <authorList>
            <person name="Li X."/>
            <person name="Fan D."/>
            <person name="Zhang W."/>
            <person name="Liu G."/>
            <person name="Zhang L."/>
            <person name="Zhao L."/>
            <person name="Fang X."/>
            <person name="Chen L."/>
            <person name="Dong Y."/>
            <person name="Chen Y."/>
            <person name="Ding Y."/>
            <person name="Zhao R."/>
            <person name="Feng M."/>
            <person name="Zhu Y."/>
            <person name="Feng Y."/>
            <person name="Jiang X."/>
            <person name="Zhu D."/>
            <person name="Xiang H."/>
            <person name="Feng X."/>
            <person name="Li S."/>
            <person name="Wang J."/>
            <person name="Zhang G."/>
            <person name="Kronforst M.R."/>
            <person name="Wang W."/>
        </authorList>
    </citation>
    <scope>NUCLEOTIDE SEQUENCE [LARGE SCALE GENOMIC DNA]</scope>
    <source>
        <strain evidence="2">Ya'a_city_454_Pm</strain>
        <tissue evidence="2">Whole body</tissue>
    </source>
</reference>
<keyword evidence="3" id="KW-1185">Reference proteome</keyword>
<sequence length="985" mass="115344">MEYDIINTTSGNDIIASTYADIYIKYDKKVKSRVEKTEQKVEVSKQSDSAEEIWTSPSDLLIGIIQMKPPFTSKIIKSKTHEGIINIGGDVLQKEYEEFLLSLKKLLHENDECWKFVLMNEKEEINKKVKIKYQNIFKTKSSLMTKEIENFYENTLKELEEHVKKEVETVLSSVYANIISHLNNQIHLKLLKERKILEDSLNKKYLNEIKKIKRYYALLLRNEHERSNQLTNYALKERNNAVDMFYKQIICERLTSSIYVLCTERKKCKIKNIMLEKYHNAEIHEIVEKIKQKRDLLQSLKDKDVCILDINKDWEEKIKKVLQLFLKFISFALKLLPEQTTFLLQLEKLVQLQLDDIKESDRSKSSILVEESNIFKFEQSGPSDEICTKQPFVIEGDTSATPPIVYGSRETIPSDVDLPYFRLQRQFIYAKCHGFEEIKKFLDSQRCKCRTPVEPQPEMSPTTSKVQSVQSSTSESSDESFLFENFHRLPDCPVRKCADSTLVNYFPYLNSYFDYSEENFRRVEAIFGVPSQKEPTENLLDAKDIANSELPFAETKEKYHNIETQCSSDEDVRYDPPCPCLYNLLKESAGNETVNNFFSKSVGDTCIKRQKMLKEITKSKINVKCSKYEKSEAIRRNKMYWKNVIAKLDKDKDQLNAYELKDLSRELSSDLCERVCAILDYEMVQESNDKIATKTQQQTSKIRKEPLFSKRKSIIIERDLESDTDVEICSSDDEQDRTNIHRQFLDKPEREQITWNTRFLRPEREEEKSLIKRANDLTERIAQDFCDYMRALGGDQQSQLFTPKSIKELFQVEFDTHVARSLQVVPKEMPTVINKIAELTGNIELSRNSALAREITKDIKIEKRPDRLTAFGRSLPRREQWRTPQNDTKNQWRSAKHVPRDLVSLKTVWEGITNIRSVREYCRWMIQHPEHRRAPYLNSLGMFDPAVLNARFTMELQHASPTTHNNAPAPIDHLRRRLSQLADTN</sequence>
<proteinExistence type="predicted"/>